<dbReference type="Pfam" id="PF16823">
    <property type="entry name" value="tPilZ"/>
    <property type="match status" value="1"/>
</dbReference>
<name>A0A840ML53_9PROT</name>
<dbReference type="InterPro" id="IPR031800">
    <property type="entry name" value="PilZ_atypical"/>
</dbReference>
<dbReference type="Proteomes" id="UP000575898">
    <property type="component" value="Unassembled WGS sequence"/>
</dbReference>
<dbReference type="EMBL" id="JACHHY010000001">
    <property type="protein sequence ID" value="MBB5016883.1"/>
    <property type="molecule type" value="Genomic_DNA"/>
</dbReference>
<feature type="domain" description="Cyclic di-GMP receptor atypical PilZ" evidence="1">
    <location>
        <begin position="53"/>
        <end position="188"/>
    </location>
</feature>
<evidence type="ECO:0000259" key="1">
    <source>
        <dbReference type="Pfam" id="PF16823"/>
    </source>
</evidence>
<keyword evidence="3" id="KW-1185">Reference proteome</keyword>
<dbReference type="RefSeq" id="WP_184033789.1">
    <property type="nucleotide sequence ID" value="NZ_JACHHY010000001.1"/>
</dbReference>
<evidence type="ECO:0000313" key="3">
    <source>
        <dbReference type="Proteomes" id="UP000575898"/>
    </source>
</evidence>
<gene>
    <name evidence="2" type="ORF">HNQ59_000145</name>
</gene>
<proteinExistence type="predicted"/>
<comment type="caution">
    <text evidence="2">The sequence shown here is derived from an EMBL/GenBank/DDBJ whole genome shotgun (WGS) entry which is preliminary data.</text>
</comment>
<sequence length="197" mass="21824">MIAPSQDTLHGGQRPASIGLDLSLGLALAPLPASWETQIEQWMQANQALLVGLAALDAGGGELAHEFDATRQSDRIEAKLNLTLHLLARFMAAQCPQPAAQPVTLYTDRLVWQGQPPQSIDDEQLLMLYLSAQIPEPLRLPVRIAACNPANDNTWRIDAEFQHLSDPVADWLARTIFRYHRRQIQAHRKSTQPGTAL</sequence>
<reference evidence="2 3" key="1">
    <citation type="submission" date="2020-08" db="EMBL/GenBank/DDBJ databases">
        <title>Genomic Encyclopedia of Type Strains, Phase IV (KMG-IV): sequencing the most valuable type-strain genomes for metagenomic binning, comparative biology and taxonomic classification.</title>
        <authorList>
            <person name="Goeker M."/>
        </authorList>
    </citation>
    <scope>NUCLEOTIDE SEQUENCE [LARGE SCALE GENOMIC DNA]</scope>
    <source>
        <strain evidence="2 3">DSM 27165</strain>
    </source>
</reference>
<dbReference type="AlphaFoldDB" id="A0A840ML53"/>
<protein>
    <recommendedName>
        <fullName evidence="1">Cyclic di-GMP receptor atypical PilZ domain-containing protein</fullName>
    </recommendedName>
</protein>
<accession>A0A840ML53</accession>
<evidence type="ECO:0000313" key="2">
    <source>
        <dbReference type="EMBL" id="MBB5016883.1"/>
    </source>
</evidence>
<organism evidence="2 3">
    <name type="scientific">Chitinivorax tropicus</name>
    <dbReference type="NCBI Taxonomy" id="714531"/>
    <lineage>
        <taxon>Bacteria</taxon>
        <taxon>Pseudomonadati</taxon>
        <taxon>Pseudomonadota</taxon>
        <taxon>Betaproteobacteria</taxon>
        <taxon>Chitinivorax</taxon>
    </lineage>
</organism>